<accession>A0A2I0KGG6</accession>
<keyword evidence="2" id="KW-1185">Reference proteome</keyword>
<proteinExistence type="predicted"/>
<gene>
    <name evidence="1" type="ORF">CRG98_012008</name>
</gene>
<dbReference type="EMBL" id="PGOL01000595">
    <property type="protein sequence ID" value="PKI67585.1"/>
    <property type="molecule type" value="Genomic_DNA"/>
</dbReference>
<dbReference type="Proteomes" id="UP000233551">
    <property type="component" value="Unassembled WGS sequence"/>
</dbReference>
<sequence>MDYAMRLGLISQALEACFRVPFTCPQIGHRASEMRSEVLPCAHPSPNVHPLHPSTLPSVQPSHLTLKLFLDSFLASRGQLVGKRLDRHSEDHPDLKQAKELSGLPQEEHARNDSQQDVKTSWNLIRAMRPLGFLQGELAESLMELYGFHEASSFRFKSVLGSRAICKLLYIKNLT</sequence>
<dbReference type="AlphaFoldDB" id="A0A2I0KGG6"/>
<reference evidence="1 2" key="1">
    <citation type="submission" date="2017-11" db="EMBL/GenBank/DDBJ databases">
        <title>De-novo sequencing of pomegranate (Punica granatum L.) genome.</title>
        <authorList>
            <person name="Akparov Z."/>
            <person name="Amiraslanov A."/>
            <person name="Hajiyeva S."/>
            <person name="Abbasov M."/>
            <person name="Kaur K."/>
            <person name="Hamwieh A."/>
            <person name="Solovyev V."/>
            <person name="Salamov A."/>
            <person name="Braich B."/>
            <person name="Kosarev P."/>
            <person name="Mahmoud A."/>
            <person name="Hajiyev E."/>
            <person name="Babayeva S."/>
            <person name="Izzatullayeva V."/>
            <person name="Mammadov A."/>
            <person name="Mammadov A."/>
            <person name="Sharifova S."/>
            <person name="Ojaghi J."/>
            <person name="Eynullazada K."/>
            <person name="Bayramov B."/>
            <person name="Abdulazimova A."/>
            <person name="Shahmuradov I."/>
        </authorList>
    </citation>
    <scope>NUCLEOTIDE SEQUENCE [LARGE SCALE GENOMIC DNA]</scope>
    <source>
        <strain evidence="2">cv. AG2017</strain>
        <tissue evidence="1">Leaf</tissue>
    </source>
</reference>
<comment type="caution">
    <text evidence="1">The sequence shown here is derived from an EMBL/GenBank/DDBJ whole genome shotgun (WGS) entry which is preliminary data.</text>
</comment>
<protein>
    <submittedName>
        <fullName evidence="1">Uncharacterized protein</fullName>
    </submittedName>
</protein>
<evidence type="ECO:0000313" key="1">
    <source>
        <dbReference type="EMBL" id="PKI67585.1"/>
    </source>
</evidence>
<evidence type="ECO:0000313" key="2">
    <source>
        <dbReference type="Proteomes" id="UP000233551"/>
    </source>
</evidence>
<organism evidence="1 2">
    <name type="scientific">Punica granatum</name>
    <name type="common">Pomegranate</name>
    <dbReference type="NCBI Taxonomy" id="22663"/>
    <lineage>
        <taxon>Eukaryota</taxon>
        <taxon>Viridiplantae</taxon>
        <taxon>Streptophyta</taxon>
        <taxon>Embryophyta</taxon>
        <taxon>Tracheophyta</taxon>
        <taxon>Spermatophyta</taxon>
        <taxon>Magnoliopsida</taxon>
        <taxon>eudicotyledons</taxon>
        <taxon>Gunneridae</taxon>
        <taxon>Pentapetalae</taxon>
        <taxon>rosids</taxon>
        <taxon>malvids</taxon>
        <taxon>Myrtales</taxon>
        <taxon>Lythraceae</taxon>
        <taxon>Punica</taxon>
    </lineage>
</organism>
<name>A0A2I0KGG6_PUNGR</name>